<feature type="transmembrane region" description="Helical" evidence="1">
    <location>
        <begin position="100"/>
        <end position="120"/>
    </location>
</feature>
<dbReference type="Proteomes" id="UP000000593">
    <property type="component" value="Chromosome 2"/>
</dbReference>
<feature type="transmembrane region" description="Helical" evidence="1">
    <location>
        <begin position="56"/>
        <end position="80"/>
    </location>
</feature>
<organism evidence="2 3">
    <name type="scientific">Photobacterium profundum (strain SS9)</name>
    <dbReference type="NCBI Taxonomy" id="298386"/>
    <lineage>
        <taxon>Bacteria</taxon>
        <taxon>Pseudomonadati</taxon>
        <taxon>Pseudomonadota</taxon>
        <taxon>Gammaproteobacteria</taxon>
        <taxon>Vibrionales</taxon>
        <taxon>Vibrionaceae</taxon>
        <taxon>Photobacterium</taxon>
    </lineage>
</organism>
<feature type="transmembrane region" description="Helical" evidence="1">
    <location>
        <begin position="153"/>
        <end position="173"/>
    </location>
</feature>
<evidence type="ECO:0000256" key="1">
    <source>
        <dbReference type="SAM" id="Phobius"/>
    </source>
</evidence>
<gene>
    <name evidence="2" type="primary">PRO1203</name>
    <name evidence="2" type="ordered locus">PBPRB0918</name>
</gene>
<dbReference type="AlphaFoldDB" id="Q6LIU0"/>
<protein>
    <submittedName>
        <fullName evidence="2">Hypothetical manganese transporter</fullName>
    </submittedName>
</protein>
<keyword evidence="3" id="KW-1185">Reference proteome</keyword>
<accession>Q6LIU0</accession>
<proteinExistence type="predicted"/>
<dbReference type="eggNOG" id="COG1914">
    <property type="taxonomic scope" value="Bacteria"/>
</dbReference>
<dbReference type="EMBL" id="CR378678">
    <property type="protein sequence ID" value="CAG22790.1"/>
    <property type="molecule type" value="Genomic_DNA"/>
</dbReference>
<keyword evidence="1" id="KW-0472">Membrane</keyword>
<reference evidence="3" key="1">
    <citation type="journal article" date="2005" name="Science">
        <title>Life at depth: Photobacterium profundum genome sequence and expression analysis.</title>
        <authorList>
            <person name="Vezzi A."/>
            <person name="Campanaro S."/>
            <person name="D'Angelo M."/>
            <person name="Simonato F."/>
            <person name="Vitulo N."/>
            <person name="Lauro F.M."/>
            <person name="Cestaro A."/>
            <person name="Malacrida G."/>
            <person name="Simionati B."/>
            <person name="Cannata N."/>
            <person name="Romualdi C."/>
            <person name="Bartlett D.H."/>
            <person name="Valle G."/>
        </authorList>
    </citation>
    <scope>NUCLEOTIDE SEQUENCE [LARGE SCALE GENOMIC DNA]</scope>
    <source>
        <strain evidence="3">ATCC BAA-1253 / SS9</strain>
    </source>
</reference>
<evidence type="ECO:0000313" key="3">
    <source>
        <dbReference type="Proteomes" id="UP000000593"/>
    </source>
</evidence>
<dbReference type="HOGENOM" id="CLU_1433290_0_0_6"/>
<sequence length="189" mass="20170">MAILFAGHYKALDALSKTIMVVLVIATVSAVIVAASKGSVAPADFEAPSPWAIASIGFLVVMMGWMPAPIEISCLTSLWLKSQRKEQNVTAKSALFDFNVGYIGTALLAIVFLALGALVLNGNGTELKTSGIGFSHQLVGMYASTIGEWSRDLIAVIAFFCIFGSTITVIDGYSRAFSRSQFTYSEKRA</sequence>
<name>Q6LIU0_PHOPR</name>
<feature type="transmembrane region" description="Helical" evidence="1">
    <location>
        <begin position="18"/>
        <end position="36"/>
    </location>
</feature>
<evidence type="ECO:0000313" key="2">
    <source>
        <dbReference type="EMBL" id="CAG22790.1"/>
    </source>
</evidence>
<keyword evidence="1" id="KW-0812">Transmembrane</keyword>
<dbReference type="STRING" id="298386.PBPRB0918"/>
<keyword evidence="1" id="KW-1133">Transmembrane helix</keyword>
<dbReference type="KEGG" id="ppr:PBPRB0918"/>